<dbReference type="KEGG" id="cted:CTEST_04655"/>
<organism evidence="1 2">
    <name type="scientific">Corynebacterium testudinoris</name>
    <dbReference type="NCBI Taxonomy" id="136857"/>
    <lineage>
        <taxon>Bacteria</taxon>
        <taxon>Bacillati</taxon>
        <taxon>Actinomycetota</taxon>
        <taxon>Actinomycetes</taxon>
        <taxon>Mycobacteriales</taxon>
        <taxon>Corynebacteriaceae</taxon>
        <taxon>Corynebacterium</taxon>
    </lineage>
</organism>
<dbReference type="RefSeq" id="WP_052844301.1">
    <property type="nucleotide sequence ID" value="NZ_CP011545.1"/>
</dbReference>
<reference evidence="1 2" key="1">
    <citation type="journal article" date="2015" name="Genome Announc.">
        <title>Complete Genome Sequence of the Type Strain Corynebacterium testudinoris DSM 44614, Recovered from Necrotic Lesions in the Mouth of a Tortoise.</title>
        <authorList>
            <person name="Ruckert C."/>
            <person name="Kriete M."/>
            <person name="Jaenicke S."/>
            <person name="Winkler A."/>
            <person name="Tauch A."/>
        </authorList>
    </citation>
    <scope>NUCLEOTIDE SEQUENCE [LARGE SCALE GENOMIC DNA]</scope>
    <source>
        <strain evidence="1 2">DSM 44614</strain>
    </source>
</reference>
<dbReference type="AlphaFoldDB" id="A0A0G3H934"/>
<reference evidence="2" key="2">
    <citation type="submission" date="2015-05" db="EMBL/GenBank/DDBJ databases">
        <title>Complete genome sequence of Corynebacterium testudinoris DSM 44614, recovered from necrotic lesions in the mouth of a tortoise.</title>
        <authorList>
            <person name="Ruckert C."/>
            <person name="Albersmeier A."/>
            <person name="Winkler A."/>
            <person name="Tauch A."/>
        </authorList>
    </citation>
    <scope>NUCLEOTIDE SEQUENCE [LARGE SCALE GENOMIC DNA]</scope>
    <source>
        <strain evidence="2">DSM 44614</strain>
    </source>
</reference>
<proteinExistence type="predicted"/>
<keyword evidence="2" id="KW-1185">Reference proteome</keyword>
<gene>
    <name evidence="1" type="ORF">CTEST_04655</name>
</gene>
<dbReference type="Proteomes" id="UP000035540">
    <property type="component" value="Chromosome"/>
</dbReference>
<evidence type="ECO:0000313" key="2">
    <source>
        <dbReference type="Proteomes" id="UP000035540"/>
    </source>
</evidence>
<dbReference type="OrthoDB" id="4396299at2"/>
<sequence length="259" mass="27663">MVVPSYPLALPPTGTPPRSLTVDRVNQAILFSQLRSAELIGPLGAPIDVTLVPNLGDGGWRIRWEFGIIGSLSAQVRADYPEIERVVDAGLMPLTRARVSIDRAAGRLAVAVELPEPGTAVPLNNLPPGAVLVPQGELHPLPADLPDGHYLGVVVSDEALLIDDRVIPTPDAPWRVRAYGHEEPVGVRVFSHHGYSVVDAGPGRPLTLPPLPVVEVEPEQVEVLAPGVWAITMDGDELAEPVPAGPRTVMFRAINVEEL</sequence>
<dbReference type="PATRIC" id="fig|136857.5.peg.924"/>
<accession>A0A0G3H934</accession>
<protein>
    <submittedName>
        <fullName evidence="1">Uncharacterized protein</fullName>
    </submittedName>
</protein>
<evidence type="ECO:0000313" key="1">
    <source>
        <dbReference type="EMBL" id="AKK08378.1"/>
    </source>
</evidence>
<dbReference type="EMBL" id="CP011545">
    <property type="protein sequence ID" value="AKK08378.1"/>
    <property type="molecule type" value="Genomic_DNA"/>
</dbReference>
<dbReference type="STRING" id="136857.CTEST_04655"/>
<name>A0A0G3H934_9CORY</name>